<gene>
    <name evidence="1" type="ORF">ON006_13585</name>
</gene>
<dbReference type="RefSeq" id="WP_244820336.1">
    <property type="nucleotide sequence ID" value="NZ_CP112998.1"/>
</dbReference>
<dbReference type="KEGG" id="dpf:ON006_13585"/>
<protein>
    <submittedName>
        <fullName evidence="1">Uncharacterized protein</fullName>
    </submittedName>
</protein>
<proteinExistence type="predicted"/>
<accession>A0A9E8SP31</accession>
<sequence length="130" mass="15059">MKKPISILLLVTYLISTTELIELSKLPVLFRHYQEHKAWNNDITFFSFLVEHYAESIADNPDYDLDKKLPFKSSLNHTTSSVWVAPPAGAICYHFDPHPVEFIEQQPFAYQPSEPVSYFLSNIWQPPKSC</sequence>
<evidence type="ECO:0000313" key="1">
    <source>
        <dbReference type="EMBL" id="WAC14969.1"/>
    </source>
</evidence>
<dbReference type="AlphaFoldDB" id="A0A9E8SP31"/>
<name>A0A9E8SP31_9BACT</name>
<reference evidence="1" key="1">
    <citation type="submission" date="2022-11" db="EMBL/GenBank/DDBJ databases">
        <title>Dyadobacter pollutisoli sp. nov., isolated from plastic dumped soil.</title>
        <authorList>
            <person name="Kim J.M."/>
            <person name="Kim K.R."/>
            <person name="Lee J.K."/>
            <person name="Hao L."/>
            <person name="Jeon C.O."/>
        </authorList>
    </citation>
    <scope>NUCLEOTIDE SEQUENCE</scope>
    <source>
        <strain evidence="1">U1</strain>
    </source>
</reference>
<organism evidence="1 2">
    <name type="scientific">Dyadobacter pollutisoli</name>
    <dbReference type="NCBI Taxonomy" id="2910158"/>
    <lineage>
        <taxon>Bacteria</taxon>
        <taxon>Pseudomonadati</taxon>
        <taxon>Bacteroidota</taxon>
        <taxon>Cytophagia</taxon>
        <taxon>Cytophagales</taxon>
        <taxon>Spirosomataceae</taxon>
        <taxon>Dyadobacter</taxon>
    </lineage>
</organism>
<keyword evidence="2" id="KW-1185">Reference proteome</keyword>
<dbReference type="EMBL" id="CP112998">
    <property type="protein sequence ID" value="WAC14969.1"/>
    <property type="molecule type" value="Genomic_DNA"/>
</dbReference>
<dbReference type="Proteomes" id="UP001164653">
    <property type="component" value="Chromosome"/>
</dbReference>
<evidence type="ECO:0000313" key="2">
    <source>
        <dbReference type="Proteomes" id="UP001164653"/>
    </source>
</evidence>